<dbReference type="AlphaFoldDB" id="A0A238FSS3"/>
<dbReference type="SUPFAM" id="SSF52833">
    <property type="entry name" value="Thioredoxin-like"/>
    <property type="match status" value="1"/>
</dbReference>
<sequence>MPHETFRAGMPPVIDVYVTSILPSAQLRTKHDRVQRILVSARVPFSTRDVASSEEAKLEWKRRNRNNNELPCIIVDGLPVGTIEQLDEAVEFGELRQFLRLDEPTTSTQTTTEATPPPPPPSSEKPTTLKATVDDFASLSLTESELAQLEQEFSSNPTLSLPEAKPPSPASRSSHGFATQVHNVMPLNLHRTDKDAQGNRIEYCRVGDHQRPLRMDPSQDLQVLEGVEEDELEKLARELEREEEEERAERDRSARSAMSKTRAPPPPPKDEVTLPSRVEKETPSTPKEEPKLPSSEPSELSNLIPVDSVEGDGGAGLSKPIDQVQKLELSRDQVDELLAAQDTKKKEIEILQPTEVEKSAIEATKLEAQDPSVQAEESNGRGGEESSASKSNKDEVERLKKELMEGSGGTDKVVELELGVPKEVAAYGETARSDEVESST</sequence>
<feature type="region of interest" description="Disordered" evidence="1">
    <location>
        <begin position="150"/>
        <end position="175"/>
    </location>
</feature>
<dbReference type="OrthoDB" id="9932926at2759"/>
<feature type="compositionally biased region" description="Polar residues" evidence="1">
    <location>
        <begin position="150"/>
        <end position="159"/>
    </location>
</feature>
<accession>A0A238FSS3</accession>
<dbReference type="Gene3D" id="3.40.30.10">
    <property type="entry name" value="Glutaredoxin"/>
    <property type="match status" value="1"/>
</dbReference>
<evidence type="ECO:0000313" key="2">
    <source>
        <dbReference type="EMBL" id="SCV74904.1"/>
    </source>
</evidence>
<protein>
    <submittedName>
        <fullName evidence="2">BQ2448_7933 protein</fullName>
    </submittedName>
</protein>
<dbReference type="InterPro" id="IPR036249">
    <property type="entry name" value="Thioredoxin-like_sf"/>
</dbReference>
<organism evidence="2 3">
    <name type="scientific">Microbotryum intermedium</name>
    <dbReference type="NCBI Taxonomy" id="269621"/>
    <lineage>
        <taxon>Eukaryota</taxon>
        <taxon>Fungi</taxon>
        <taxon>Dikarya</taxon>
        <taxon>Basidiomycota</taxon>
        <taxon>Pucciniomycotina</taxon>
        <taxon>Microbotryomycetes</taxon>
        <taxon>Microbotryales</taxon>
        <taxon>Microbotryaceae</taxon>
        <taxon>Microbotryum</taxon>
    </lineage>
</organism>
<feature type="compositionally biased region" description="Low complexity" evidence="1">
    <location>
        <begin position="104"/>
        <end position="114"/>
    </location>
</feature>
<feature type="compositionally biased region" description="Basic and acidic residues" evidence="1">
    <location>
        <begin position="391"/>
        <end position="404"/>
    </location>
</feature>
<dbReference type="InterPro" id="IPR006993">
    <property type="entry name" value="Glut_rich_SH3-bd"/>
</dbReference>
<keyword evidence="3" id="KW-1185">Reference proteome</keyword>
<gene>
    <name evidence="2" type="ORF">BQ2448_7933</name>
</gene>
<feature type="compositionally biased region" description="Low complexity" evidence="1">
    <location>
        <begin position="292"/>
        <end position="301"/>
    </location>
</feature>
<dbReference type="Pfam" id="PF04908">
    <property type="entry name" value="SH3BGR"/>
    <property type="match status" value="1"/>
</dbReference>
<dbReference type="EMBL" id="FMSP01000024">
    <property type="protein sequence ID" value="SCV74904.1"/>
    <property type="molecule type" value="Genomic_DNA"/>
</dbReference>
<feature type="region of interest" description="Disordered" evidence="1">
    <location>
        <begin position="101"/>
        <end position="128"/>
    </location>
</feature>
<dbReference type="STRING" id="269621.A0A238FSS3"/>
<proteinExistence type="predicted"/>
<dbReference type="Proteomes" id="UP000198372">
    <property type="component" value="Unassembled WGS sequence"/>
</dbReference>
<evidence type="ECO:0000313" key="3">
    <source>
        <dbReference type="Proteomes" id="UP000198372"/>
    </source>
</evidence>
<feature type="region of interest" description="Disordered" evidence="1">
    <location>
        <begin position="234"/>
        <end position="319"/>
    </location>
</feature>
<name>A0A238FSS3_9BASI</name>
<feature type="compositionally biased region" description="Basic and acidic residues" evidence="1">
    <location>
        <begin position="268"/>
        <end position="291"/>
    </location>
</feature>
<evidence type="ECO:0000256" key="1">
    <source>
        <dbReference type="SAM" id="MobiDB-lite"/>
    </source>
</evidence>
<reference evidence="3" key="1">
    <citation type="submission" date="2016-09" db="EMBL/GenBank/DDBJ databases">
        <authorList>
            <person name="Jeantristanb JTB J.-T."/>
            <person name="Ricardo R."/>
        </authorList>
    </citation>
    <scope>NUCLEOTIDE SEQUENCE [LARGE SCALE GENOMIC DNA]</scope>
</reference>
<feature type="region of interest" description="Disordered" evidence="1">
    <location>
        <begin position="361"/>
        <end position="416"/>
    </location>
</feature>